<reference evidence="2" key="1">
    <citation type="journal article" date="2017" name="Ticks Tick Borne Dis.">
        <title>An insight into the sialome of Hyalomma excavatum.</title>
        <authorList>
            <person name="Ribeiro J.M."/>
            <person name="Slovak M."/>
            <person name="Francischetti I.M."/>
        </authorList>
    </citation>
    <scope>NUCLEOTIDE SEQUENCE</scope>
    <source>
        <strain evidence="2">Samish</strain>
        <tissue evidence="2">Salivary glands</tissue>
    </source>
</reference>
<dbReference type="EMBL" id="GEFH01005295">
    <property type="protein sequence ID" value="JAP63286.1"/>
    <property type="molecule type" value="mRNA"/>
</dbReference>
<evidence type="ECO:0000256" key="1">
    <source>
        <dbReference type="SAM" id="Phobius"/>
    </source>
</evidence>
<feature type="non-terminal residue" evidence="2">
    <location>
        <position position="1"/>
    </location>
</feature>
<keyword evidence="1" id="KW-0472">Membrane</keyword>
<name>A0A131XC41_9ACAR</name>
<evidence type="ECO:0000313" key="2">
    <source>
        <dbReference type="EMBL" id="JAP63286.1"/>
    </source>
</evidence>
<feature type="transmembrane region" description="Helical" evidence="1">
    <location>
        <begin position="45"/>
        <end position="64"/>
    </location>
</feature>
<accession>A0A131XC41</accession>
<feature type="transmembrane region" description="Helical" evidence="1">
    <location>
        <begin position="12"/>
        <end position="30"/>
    </location>
</feature>
<dbReference type="AlphaFoldDB" id="A0A131XC41"/>
<keyword evidence="1" id="KW-0812">Transmembrane</keyword>
<keyword evidence="1" id="KW-1133">Transmembrane helix</keyword>
<protein>
    <submittedName>
        <fullName evidence="2">Uncharacterized protein</fullName>
    </submittedName>
</protein>
<sequence>LHCYANVTQRYFCFFLSFLIFFSLSATIFFCPSLEGLYCKFQVHVFLRTLCVLTLCPHTVFYILPRLRAAFPLHKMETR</sequence>
<proteinExistence type="evidence at transcript level"/>
<organism evidence="2">
    <name type="scientific">Hyalomma excavatum</name>
    <dbReference type="NCBI Taxonomy" id="257692"/>
    <lineage>
        <taxon>Eukaryota</taxon>
        <taxon>Metazoa</taxon>
        <taxon>Ecdysozoa</taxon>
        <taxon>Arthropoda</taxon>
        <taxon>Chelicerata</taxon>
        <taxon>Arachnida</taxon>
        <taxon>Acari</taxon>
        <taxon>Parasitiformes</taxon>
        <taxon>Ixodida</taxon>
        <taxon>Ixodoidea</taxon>
        <taxon>Ixodidae</taxon>
        <taxon>Hyalomminae</taxon>
        <taxon>Hyalomma</taxon>
    </lineage>
</organism>